<dbReference type="Pfam" id="PF01724">
    <property type="entry name" value="DUF29"/>
    <property type="match status" value="1"/>
</dbReference>
<evidence type="ECO:0000313" key="2">
    <source>
        <dbReference type="Proteomes" id="UP000001203"/>
    </source>
</evidence>
<dbReference type="Proteomes" id="UP000001203">
    <property type="component" value="Chromosome circular"/>
</dbReference>
<dbReference type="OrthoDB" id="5769308at2"/>
<evidence type="ECO:0008006" key="3">
    <source>
        <dbReference type="Google" id="ProtNLM"/>
    </source>
</evidence>
<sequence length="142" mass="17425">MSLYETDINEWVEQQVKLIKQKQYEQVDWDNIIEEIEDLSKRERDKFLSAIRLIIHHLLKWEYQPEKRANSWLTTIRRERNNLTFYLEDTPSLKKYWSGKEFERNYRRAKADAVNETGLSEWHFPEKCPYSVEQIKSDWLPN</sequence>
<dbReference type="HOGENOM" id="CLU_116670_0_1_3"/>
<dbReference type="STRING" id="43989.cce_3664"/>
<dbReference type="PANTHER" id="PTHR34235">
    <property type="entry name" value="SLR1203 PROTEIN-RELATED"/>
    <property type="match status" value="1"/>
</dbReference>
<dbReference type="PANTHER" id="PTHR34235:SF1">
    <property type="entry name" value="SLR0416 PROTEIN"/>
    <property type="match status" value="1"/>
</dbReference>
<dbReference type="KEGG" id="cyt:cce_3664"/>
<evidence type="ECO:0000313" key="1">
    <source>
        <dbReference type="EMBL" id="ACB53012.1"/>
    </source>
</evidence>
<accession>B1X0X3</accession>
<dbReference type="eggNOG" id="COG2442">
    <property type="taxonomic scope" value="Bacteria"/>
</dbReference>
<dbReference type="InterPro" id="IPR002636">
    <property type="entry name" value="DUF29"/>
</dbReference>
<dbReference type="EMBL" id="CP000806">
    <property type="protein sequence ID" value="ACB53012.1"/>
    <property type="molecule type" value="Genomic_DNA"/>
</dbReference>
<dbReference type="Gene3D" id="1.20.1220.20">
    <property type="entry name" value="Uncharcterised protein PF01724"/>
    <property type="match status" value="1"/>
</dbReference>
<protein>
    <recommendedName>
        <fullName evidence="3">DUF29 domain-containing protein</fullName>
    </recommendedName>
</protein>
<organism evidence="1 2">
    <name type="scientific">Crocosphaera subtropica (strain ATCC 51142 / BH68)</name>
    <name type="common">Cyanothece sp. (strain ATCC 51142)</name>
    <dbReference type="NCBI Taxonomy" id="43989"/>
    <lineage>
        <taxon>Bacteria</taxon>
        <taxon>Bacillati</taxon>
        <taxon>Cyanobacteriota</taxon>
        <taxon>Cyanophyceae</taxon>
        <taxon>Oscillatoriophycideae</taxon>
        <taxon>Chroococcales</taxon>
        <taxon>Aphanothecaceae</taxon>
        <taxon>Crocosphaera</taxon>
        <taxon>Crocosphaera subtropica</taxon>
    </lineage>
</organism>
<keyword evidence="2" id="KW-1185">Reference proteome</keyword>
<name>B1X0X3_CROS5</name>
<reference evidence="1 2" key="1">
    <citation type="journal article" date="2008" name="Proc. Natl. Acad. Sci. U.S.A.">
        <title>The genome of Cyanothece 51142, a unicellular diazotrophic cyanobacterium important in the marine nitrogen cycle.</title>
        <authorList>
            <person name="Welsh E.A."/>
            <person name="Liberton M."/>
            <person name="Stoeckel J."/>
            <person name="Loh T."/>
            <person name="Elvitigala T."/>
            <person name="Wang C."/>
            <person name="Wollam A."/>
            <person name="Fulton R.S."/>
            <person name="Clifton S.W."/>
            <person name="Jacobs J.M."/>
            <person name="Aurora R."/>
            <person name="Ghosh B.K."/>
            <person name="Sherman L.A."/>
            <person name="Smith R.D."/>
            <person name="Wilson R.K."/>
            <person name="Pakrasi H.B."/>
        </authorList>
    </citation>
    <scope>NUCLEOTIDE SEQUENCE [LARGE SCALE GENOMIC DNA]</scope>
    <source>
        <strain evidence="2">ATCC 51142 / BH68</strain>
    </source>
</reference>
<gene>
    <name evidence="1" type="ordered locus">cce_3664</name>
</gene>
<dbReference type="RefSeq" id="WP_009545177.1">
    <property type="nucleotide sequence ID" value="NC_010546.1"/>
</dbReference>
<proteinExistence type="predicted"/>
<dbReference type="AlphaFoldDB" id="B1X0X3"/>